<evidence type="ECO:0000313" key="2">
    <source>
        <dbReference type="Proteomes" id="UP001361239"/>
    </source>
</evidence>
<dbReference type="EMBL" id="JBBHJZ010000008">
    <property type="protein sequence ID" value="MEJ5979449.1"/>
    <property type="molecule type" value="Genomic_DNA"/>
</dbReference>
<gene>
    <name evidence="1" type="ORF">WG901_22540</name>
</gene>
<organism evidence="1 2">
    <name type="scientific">Novosphingobium anseongense</name>
    <dbReference type="NCBI Taxonomy" id="3133436"/>
    <lineage>
        <taxon>Bacteria</taxon>
        <taxon>Pseudomonadati</taxon>
        <taxon>Pseudomonadota</taxon>
        <taxon>Alphaproteobacteria</taxon>
        <taxon>Sphingomonadales</taxon>
        <taxon>Sphingomonadaceae</taxon>
        <taxon>Novosphingobium</taxon>
    </lineage>
</organism>
<proteinExistence type="predicted"/>
<dbReference type="RefSeq" id="WP_339589389.1">
    <property type="nucleotide sequence ID" value="NZ_JBBHJZ010000008.1"/>
</dbReference>
<keyword evidence="2" id="KW-1185">Reference proteome</keyword>
<sequence length="80" mass="8733">MTGTYRFQNAGSDSMVVRIEMWCDEICVPVGSVLVLTCQSPTTLHPATIERTADGLVFWPECASYAAELDGHPYPLPSQA</sequence>
<evidence type="ECO:0000313" key="1">
    <source>
        <dbReference type="EMBL" id="MEJ5979449.1"/>
    </source>
</evidence>
<comment type="caution">
    <text evidence="1">The sequence shown here is derived from an EMBL/GenBank/DDBJ whole genome shotgun (WGS) entry which is preliminary data.</text>
</comment>
<protein>
    <submittedName>
        <fullName evidence="1">Uncharacterized protein</fullName>
    </submittedName>
</protein>
<accession>A0ABU8S2E9</accession>
<name>A0ABU8S2E9_9SPHN</name>
<reference evidence="1 2" key="1">
    <citation type="submission" date="2024-03" db="EMBL/GenBank/DDBJ databases">
        <authorList>
            <person name="Jo J.-H."/>
        </authorList>
    </citation>
    <scope>NUCLEOTIDE SEQUENCE [LARGE SCALE GENOMIC DNA]</scope>
    <source>
        <strain evidence="1 2">PS1R-30</strain>
    </source>
</reference>
<dbReference type="Proteomes" id="UP001361239">
    <property type="component" value="Unassembled WGS sequence"/>
</dbReference>